<evidence type="ECO:0000256" key="3">
    <source>
        <dbReference type="ARBA" id="ARBA00022692"/>
    </source>
</evidence>
<dbReference type="Proteomes" id="UP000198372">
    <property type="component" value="Unassembled WGS sequence"/>
</dbReference>
<keyword evidence="3" id="KW-0812">Transmembrane</keyword>
<name>A0A238EZ35_9BASI</name>
<dbReference type="STRING" id="269621.A0A238EZ35"/>
<evidence type="ECO:0000256" key="6">
    <source>
        <dbReference type="ARBA" id="ARBA00023242"/>
    </source>
</evidence>
<evidence type="ECO:0000256" key="5">
    <source>
        <dbReference type="ARBA" id="ARBA00023136"/>
    </source>
</evidence>
<feature type="compositionally biased region" description="Basic and acidic residues" evidence="7">
    <location>
        <begin position="275"/>
        <end position="284"/>
    </location>
</feature>
<gene>
    <name evidence="10" type="ORF">BQ2448_5746</name>
</gene>
<dbReference type="EMBL" id="FMSP01000001">
    <property type="protein sequence ID" value="SCV67100.1"/>
    <property type="molecule type" value="Genomic_DNA"/>
</dbReference>
<feature type="compositionally biased region" description="Low complexity" evidence="7">
    <location>
        <begin position="153"/>
        <end position="166"/>
    </location>
</feature>
<dbReference type="GO" id="GO:0071763">
    <property type="term" value="P:nuclear membrane organization"/>
    <property type="evidence" value="ECO:0007669"/>
    <property type="project" value="TreeGrafter"/>
</dbReference>
<evidence type="ECO:0000259" key="9">
    <source>
        <dbReference type="Pfam" id="PF12949"/>
    </source>
</evidence>
<dbReference type="PANTHER" id="PTHR47808:SF2">
    <property type="entry name" value="LEM DOMAIN-CONTAINING PROTEIN 2"/>
    <property type="match status" value="1"/>
</dbReference>
<evidence type="ECO:0000256" key="7">
    <source>
        <dbReference type="SAM" id="MobiDB-lite"/>
    </source>
</evidence>
<dbReference type="CDD" id="cd12935">
    <property type="entry name" value="LEM_like"/>
    <property type="match status" value="1"/>
</dbReference>
<evidence type="ECO:0000313" key="10">
    <source>
        <dbReference type="EMBL" id="SCV67100.1"/>
    </source>
</evidence>
<dbReference type="InterPro" id="IPR044780">
    <property type="entry name" value="Heh2/Src1"/>
</dbReference>
<feature type="domain" description="Man1/Src1-like C-terminal" evidence="8">
    <location>
        <begin position="460"/>
        <end position="816"/>
    </location>
</feature>
<protein>
    <submittedName>
        <fullName evidence="10">BQ2448_5746 protein</fullName>
    </submittedName>
</protein>
<dbReference type="InterPro" id="IPR018996">
    <property type="entry name" value="Man1/Src1-like_C"/>
</dbReference>
<dbReference type="AlphaFoldDB" id="A0A238EZ35"/>
<comment type="subcellular location">
    <subcellularLocation>
        <location evidence="1">Nucleus inner membrane</location>
    </subcellularLocation>
</comment>
<dbReference type="OrthoDB" id="5376590at2759"/>
<accession>A0A238EZ35</accession>
<dbReference type="InterPro" id="IPR011015">
    <property type="entry name" value="LEM/LEM-like_dom_sf"/>
</dbReference>
<dbReference type="GO" id="GO:0034399">
    <property type="term" value="C:nuclear periphery"/>
    <property type="evidence" value="ECO:0007669"/>
    <property type="project" value="TreeGrafter"/>
</dbReference>
<dbReference type="GO" id="GO:0003682">
    <property type="term" value="F:chromatin binding"/>
    <property type="evidence" value="ECO:0007669"/>
    <property type="project" value="InterPro"/>
</dbReference>
<keyword evidence="11" id="KW-1185">Reference proteome</keyword>
<evidence type="ECO:0000256" key="4">
    <source>
        <dbReference type="ARBA" id="ARBA00022989"/>
    </source>
</evidence>
<dbReference type="GO" id="GO:0005637">
    <property type="term" value="C:nuclear inner membrane"/>
    <property type="evidence" value="ECO:0007669"/>
    <property type="project" value="UniProtKB-SubCell"/>
</dbReference>
<organism evidence="10 11">
    <name type="scientific">Microbotryum intermedium</name>
    <dbReference type="NCBI Taxonomy" id="269621"/>
    <lineage>
        <taxon>Eukaryota</taxon>
        <taxon>Fungi</taxon>
        <taxon>Dikarya</taxon>
        <taxon>Basidiomycota</taxon>
        <taxon>Pucciniomycotina</taxon>
        <taxon>Microbotryomycetes</taxon>
        <taxon>Microbotryales</taxon>
        <taxon>Microbotryaceae</taxon>
        <taxon>Microbotryum</taxon>
    </lineage>
</organism>
<keyword evidence="5" id="KW-0472">Membrane</keyword>
<evidence type="ECO:0000259" key="8">
    <source>
        <dbReference type="Pfam" id="PF09402"/>
    </source>
</evidence>
<feature type="region of interest" description="Disordered" evidence="7">
    <location>
        <begin position="271"/>
        <end position="330"/>
    </location>
</feature>
<dbReference type="Gene3D" id="1.10.10.1180">
    <property type="entry name" value="MAN1, winged-helix domain"/>
    <property type="match status" value="1"/>
</dbReference>
<dbReference type="Pfam" id="PF09402">
    <property type="entry name" value="MSC"/>
    <property type="match status" value="1"/>
</dbReference>
<dbReference type="Pfam" id="PF12949">
    <property type="entry name" value="HeH"/>
    <property type="match status" value="1"/>
</dbReference>
<proteinExistence type="predicted"/>
<dbReference type="InterPro" id="IPR041885">
    <property type="entry name" value="MAN1_winged_helix_dom"/>
</dbReference>
<keyword evidence="4" id="KW-1133">Transmembrane helix</keyword>
<feature type="domain" description="HeH/LEM" evidence="9">
    <location>
        <begin position="10"/>
        <end position="41"/>
    </location>
</feature>
<dbReference type="Gene3D" id="1.10.720.40">
    <property type="match status" value="1"/>
</dbReference>
<feature type="compositionally biased region" description="Basic and acidic residues" evidence="7">
    <location>
        <begin position="140"/>
        <end position="150"/>
    </location>
</feature>
<sequence>MEHLRPEFDPNKIVVAQLRNILLRHDVPWPANAKKTQLVALYESHIRPQAPMLLRESLGVKASDYGILDGESRDGASLAELDTASDGSDPDHRRTRPKSRSLGLKQDARPQKRALPATSVSGRVLMPKRKKDSAEDADEREQHRLVEFPAHKSGSGRPSGSTTGIGDLELNAQGASRPTASARQRTTHLTNTSSSPRASTNTPRRSLNYDSSGEAGFSDYNPFQSGSEDTPERKPRRKVSGSPAFLPFCLRTRSFLTYHNCILHAQASLGPGKSRVVDNDETAHADSPLSSNNRPAKNLSLPAPTMLNAPTAGGQHQLSSGAAGGSSGRVALPGRRYVAPRQSIRDTPDEVFALEKELEALDRLDQDTECAQIGGSSQESKDYINAYAYDGSSSSASELEGQIVDASKDGASRLGNATDSVLRRFTAPPMRTSPLATAGSLSAQINAKNSSMRRQIFTALLSLLLLAFALWWREEKLNIGFCDTQTTHNALSSSRSDSLVPRSFAPHWSSTWLTKISPDVWRRMDQIHLRPSCVVCPSHGICDGGQFLGCEPDYIIRPHPLRLGGLIPLAPRCDPDSDKLMLIAVRASRLAARLRAHRGNVICGRSSRRGMDKVPEVHLHGVCSEDIARWAKEDNSLSPSPLDENHIEDLNKLALRDLQDHGEVLAMVDRDKIWYAATSADMPLRCKLRLAAWRQAREHTGLLTALLAMIATCLYARLAWARHVHEASHLHRLVHSALVLLRKQAEQSRIEGVVTSEPAIAQSHLRDLILQEEHSPARRERLWTQVARVVEGNANVRAKEVELAGEELRAWEWTGKIDRTDAMEEEMMERKSLKRIL</sequence>
<evidence type="ECO:0000256" key="1">
    <source>
        <dbReference type="ARBA" id="ARBA00004540"/>
    </source>
</evidence>
<dbReference type="PANTHER" id="PTHR47808">
    <property type="entry name" value="INNER NUCLEAR MEMBRANE PROTEIN HEH2-RELATED"/>
    <property type="match status" value="1"/>
</dbReference>
<feature type="compositionally biased region" description="Polar residues" evidence="7">
    <location>
        <begin position="173"/>
        <end position="211"/>
    </location>
</feature>
<keyword evidence="2" id="KW-0597">Phosphoprotein</keyword>
<keyword evidence="6" id="KW-0539">Nucleus</keyword>
<dbReference type="GO" id="GO:0005783">
    <property type="term" value="C:endoplasmic reticulum"/>
    <property type="evidence" value="ECO:0007669"/>
    <property type="project" value="TreeGrafter"/>
</dbReference>
<reference evidence="11" key="1">
    <citation type="submission" date="2016-09" db="EMBL/GenBank/DDBJ databases">
        <authorList>
            <person name="Jeantristanb JTB J.-T."/>
            <person name="Ricardo R."/>
        </authorList>
    </citation>
    <scope>NUCLEOTIDE SEQUENCE [LARGE SCALE GENOMIC DNA]</scope>
</reference>
<feature type="region of interest" description="Disordered" evidence="7">
    <location>
        <begin position="81"/>
        <end position="242"/>
    </location>
</feature>
<evidence type="ECO:0000313" key="11">
    <source>
        <dbReference type="Proteomes" id="UP000198372"/>
    </source>
</evidence>
<dbReference type="InterPro" id="IPR025856">
    <property type="entry name" value="HeH/LEM_domain"/>
</dbReference>
<evidence type="ECO:0000256" key="2">
    <source>
        <dbReference type="ARBA" id="ARBA00022553"/>
    </source>
</evidence>